<protein>
    <submittedName>
        <fullName evidence="1">Uncharacterized protein</fullName>
    </submittedName>
</protein>
<organism evidence="1 2">
    <name type="scientific">Allocoprobacillus halotolerans</name>
    <dbReference type="NCBI Taxonomy" id="2944914"/>
    <lineage>
        <taxon>Bacteria</taxon>
        <taxon>Bacillati</taxon>
        <taxon>Bacillota</taxon>
        <taxon>Erysipelotrichia</taxon>
        <taxon>Erysipelotrichales</taxon>
        <taxon>Erysipelotrichaceae</taxon>
        <taxon>Allocoprobacillus</taxon>
    </lineage>
</organism>
<proteinExistence type="predicted"/>
<dbReference type="RefSeq" id="WP_290138122.1">
    <property type="nucleotide sequence ID" value="NZ_CP101620.1"/>
</dbReference>
<evidence type="ECO:0000313" key="2">
    <source>
        <dbReference type="Proteomes" id="UP001060112"/>
    </source>
</evidence>
<keyword evidence="2" id="KW-1185">Reference proteome</keyword>
<accession>A0ABY5HZT1</accession>
<sequence length="116" mass="14544">MQLNRKVVLAERFQHYIRLYYDDGHAEVLFEDMQSYLQRKRDKKGYKNAIMLHENWLYPTMNQKDSSCHWVNLHYLREYNVYCRHLLENKNLYQKVKVMYMKQIQKEMNTYRIKEL</sequence>
<gene>
    <name evidence="1" type="ORF">NMU03_10190</name>
</gene>
<reference evidence="1" key="1">
    <citation type="submission" date="2022-07" db="EMBL/GenBank/DDBJ databases">
        <title>Faecal culturing of patients with breast cancer.</title>
        <authorList>
            <person name="Teng N.M.Y."/>
            <person name="Kiu R."/>
            <person name="Evans R."/>
            <person name="Baker D.J."/>
            <person name="Zenner C."/>
            <person name="Robinson S.D."/>
            <person name="Hall L.J."/>
        </authorList>
    </citation>
    <scope>NUCLEOTIDE SEQUENCE</scope>
    <source>
        <strain evidence="1">LH1062</strain>
    </source>
</reference>
<dbReference type="Proteomes" id="UP001060112">
    <property type="component" value="Chromosome"/>
</dbReference>
<evidence type="ECO:0000313" key="1">
    <source>
        <dbReference type="EMBL" id="UTY38062.1"/>
    </source>
</evidence>
<name>A0ABY5HZT1_9FIRM</name>
<dbReference type="EMBL" id="CP101620">
    <property type="protein sequence ID" value="UTY38062.1"/>
    <property type="molecule type" value="Genomic_DNA"/>
</dbReference>